<gene>
    <name evidence="1" type="ORF">GCM10007925_22450</name>
</gene>
<evidence type="ECO:0008006" key="3">
    <source>
        <dbReference type="Google" id="ProtNLM"/>
    </source>
</evidence>
<protein>
    <recommendedName>
        <fullName evidence="3">DUF429 domain-containing protein</fullName>
    </recommendedName>
</protein>
<evidence type="ECO:0000313" key="1">
    <source>
        <dbReference type="EMBL" id="GLR48528.1"/>
    </source>
</evidence>
<reference evidence="2" key="1">
    <citation type="journal article" date="2019" name="Int. J. Syst. Evol. Microbiol.">
        <title>The Global Catalogue of Microorganisms (GCM) 10K type strain sequencing project: providing services to taxonomists for standard genome sequencing and annotation.</title>
        <authorList>
            <consortium name="The Broad Institute Genomics Platform"/>
            <consortium name="The Broad Institute Genome Sequencing Center for Infectious Disease"/>
            <person name="Wu L."/>
            <person name="Ma J."/>
        </authorList>
    </citation>
    <scope>NUCLEOTIDE SEQUENCE [LARGE SCALE GENOMIC DNA]</scope>
    <source>
        <strain evidence="2">NBRC 102146</strain>
    </source>
</reference>
<comment type="caution">
    <text evidence="1">The sequence shown here is derived from an EMBL/GenBank/DDBJ whole genome shotgun (WGS) entry which is preliminary data.</text>
</comment>
<evidence type="ECO:0000313" key="2">
    <source>
        <dbReference type="Proteomes" id="UP001156703"/>
    </source>
</evidence>
<accession>A0ABQ5ZCB5</accession>
<dbReference type="EMBL" id="BSOO01000028">
    <property type="protein sequence ID" value="GLR48528.1"/>
    <property type="molecule type" value="Genomic_DNA"/>
</dbReference>
<dbReference type="RefSeq" id="WP_029940278.1">
    <property type="nucleotide sequence ID" value="NZ_BSOO01000028.1"/>
</dbReference>
<name>A0ABQ5ZCB5_9SPHN</name>
<sequence length="281" mass="30545">MSFTRFVAIDWSGAKGRRHKGIAIAACGAEGAPRLVRPGHVWSRTEVADWLVREAGREPTLFGFDFSFAPPHAERGAYLPGETGVPDSARDFWAYVDEKAPDEDLGAASFLEAVHRPHFYFGIADGKKADFVRFRQCDHRLNEAGGRKTASAYDAIGAAQVAKASFAGMRLLHRISGQVPIWPIDPLEPGRSAVVEIYTRIYLRNAGLSGTKLRSRADLNAALAGLRSPPARLRFEPDDHQTDALVTAAGMRAHAADPRAFAPIGLTPALARTEGWTFGIV</sequence>
<proteinExistence type="predicted"/>
<dbReference type="Proteomes" id="UP001156703">
    <property type="component" value="Unassembled WGS sequence"/>
</dbReference>
<organism evidence="1 2">
    <name type="scientific">Sphingomonas astaxanthinifaciens DSM 22298</name>
    <dbReference type="NCBI Taxonomy" id="1123267"/>
    <lineage>
        <taxon>Bacteria</taxon>
        <taxon>Pseudomonadati</taxon>
        <taxon>Pseudomonadota</taxon>
        <taxon>Alphaproteobacteria</taxon>
        <taxon>Sphingomonadales</taxon>
        <taxon>Sphingomonadaceae</taxon>
        <taxon>Sphingomonas</taxon>
    </lineage>
</organism>
<keyword evidence="2" id="KW-1185">Reference proteome</keyword>